<organism evidence="2 3">
    <name type="scientific">Tunturiibacter gelidiferens</name>
    <dbReference type="NCBI Taxonomy" id="3069689"/>
    <lineage>
        <taxon>Bacteria</taxon>
        <taxon>Pseudomonadati</taxon>
        <taxon>Acidobacteriota</taxon>
        <taxon>Terriglobia</taxon>
        <taxon>Terriglobales</taxon>
        <taxon>Acidobacteriaceae</taxon>
        <taxon>Tunturiibacter</taxon>
    </lineage>
</organism>
<comment type="caution">
    <text evidence="2">The sequence shown here is derived from an EMBL/GenBank/DDBJ whole genome shotgun (WGS) entry which is preliminary data.</text>
</comment>
<gene>
    <name evidence="2" type="ORF">HDF14_002686</name>
</gene>
<reference evidence="2 3" key="1">
    <citation type="submission" date="2020-08" db="EMBL/GenBank/DDBJ databases">
        <title>Genomic Encyclopedia of Type Strains, Phase IV (KMG-V): Genome sequencing to study the core and pangenomes of soil and plant-associated prokaryotes.</title>
        <authorList>
            <person name="Whitman W."/>
        </authorList>
    </citation>
    <scope>NUCLEOTIDE SEQUENCE [LARGE SCALE GENOMIC DNA]</scope>
    <source>
        <strain evidence="2 3">X5P2</strain>
    </source>
</reference>
<accession>A0A9X0QF22</accession>
<evidence type="ECO:0000256" key="1">
    <source>
        <dbReference type="SAM" id="SignalP"/>
    </source>
</evidence>
<protein>
    <submittedName>
        <fullName evidence="2">Uncharacterized protein</fullName>
    </submittedName>
</protein>
<dbReference type="AlphaFoldDB" id="A0A9X0QF22"/>
<evidence type="ECO:0000313" key="2">
    <source>
        <dbReference type="EMBL" id="MBB5329070.1"/>
    </source>
</evidence>
<dbReference type="Proteomes" id="UP000535182">
    <property type="component" value="Unassembled WGS sequence"/>
</dbReference>
<evidence type="ECO:0000313" key="3">
    <source>
        <dbReference type="Proteomes" id="UP000535182"/>
    </source>
</evidence>
<feature type="signal peptide" evidence="1">
    <location>
        <begin position="1"/>
        <end position="25"/>
    </location>
</feature>
<proteinExistence type="predicted"/>
<sequence length="153" mass="17017">MFSKVRLMILTAGFVAAAVPMTVQADVPGPHPAYLHALSDLRAARHYLNDGWAWGPVKHDDNEAVHHIDAAINMIKEASIDDGKGLNDPFHIDTGLSPHDRFRKANELLAAAHRDLEHAEDVPQARQLRNRAIGEIDYAHTIVDNANRTAHWE</sequence>
<keyword evidence="3" id="KW-1185">Reference proteome</keyword>
<keyword evidence="1" id="KW-0732">Signal</keyword>
<name>A0A9X0QF22_9BACT</name>
<feature type="chain" id="PRO_5040769501" evidence="1">
    <location>
        <begin position="26"/>
        <end position="153"/>
    </location>
</feature>
<dbReference type="EMBL" id="JACHEB010000005">
    <property type="protein sequence ID" value="MBB5329070.1"/>
    <property type="molecule type" value="Genomic_DNA"/>
</dbReference>
<dbReference type="RefSeq" id="WP_183977207.1">
    <property type="nucleotide sequence ID" value="NZ_JACHEB010000005.1"/>
</dbReference>